<reference evidence="2" key="1">
    <citation type="journal article" date="2019" name="Sci. Rep.">
        <title>Draft genome of Tanacetum cinerariifolium, the natural source of mosquito coil.</title>
        <authorList>
            <person name="Yamashiro T."/>
            <person name="Shiraishi A."/>
            <person name="Satake H."/>
            <person name="Nakayama K."/>
        </authorList>
    </citation>
    <scope>NUCLEOTIDE SEQUENCE</scope>
</reference>
<name>A0A6L2LKE5_TANCI</name>
<comment type="caution">
    <text evidence="2">The sequence shown here is derived from an EMBL/GenBank/DDBJ whole genome shotgun (WGS) entry which is preliminary data.</text>
</comment>
<protein>
    <submittedName>
        <fullName evidence="2">Retrovirus-related Pol polyprotein from transposon TNT 1-94</fullName>
    </submittedName>
</protein>
<feature type="domain" description="Reverse transcriptase Ty1/copia-type" evidence="1">
    <location>
        <begin position="197"/>
        <end position="292"/>
    </location>
</feature>
<dbReference type="InterPro" id="IPR013103">
    <property type="entry name" value="RVT_2"/>
</dbReference>
<evidence type="ECO:0000259" key="1">
    <source>
        <dbReference type="Pfam" id="PF07727"/>
    </source>
</evidence>
<dbReference type="Pfam" id="PF07727">
    <property type="entry name" value="RVT_2"/>
    <property type="match status" value="2"/>
</dbReference>
<dbReference type="PANTHER" id="PTHR11439:SF509">
    <property type="entry name" value="RNA-DIRECTED DNA POLYMERASE"/>
    <property type="match status" value="1"/>
</dbReference>
<dbReference type="PANTHER" id="PTHR11439">
    <property type="entry name" value="GAG-POL-RELATED RETROTRANSPOSON"/>
    <property type="match status" value="1"/>
</dbReference>
<organism evidence="2">
    <name type="scientific">Tanacetum cinerariifolium</name>
    <name type="common">Dalmatian daisy</name>
    <name type="synonym">Chrysanthemum cinerariifolium</name>
    <dbReference type="NCBI Taxonomy" id="118510"/>
    <lineage>
        <taxon>Eukaryota</taxon>
        <taxon>Viridiplantae</taxon>
        <taxon>Streptophyta</taxon>
        <taxon>Embryophyta</taxon>
        <taxon>Tracheophyta</taxon>
        <taxon>Spermatophyta</taxon>
        <taxon>Magnoliopsida</taxon>
        <taxon>eudicotyledons</taxon>
        <taxon>Gunneridae</taxon>
        <taxon>Pentapetalae</taxon>
        <taxon>asterids</taxon>
        <taxon>campanulids</taxon>
        <taxon>Asterales</taxon>
        <taxon>Asteraceae</taxon>
        <taxon>Asteroideae</taxon>
        <taxon>Anthemideae</taxon>
        <taxon>Anthemidinae</taxon>
        <taxon>Tanacetum</taxon>
    </lineage>
</organism>
<gene>
    <name evidence="2" type="ORF">Tci_033527</name>
</gene>
<feature type="domain" description="Reverse transcriptase Ty1/copia-type" evidence="1">
    <location>
        <begin position="25"/>
        <end position="120"/>
    </location>
</feature>
<proteinExistence type="predicted"/>
<dbReference type="EMBL" id="BKCJ010004524">
    <property type="protein sequence ID" value="GEU61549.1"/>
    <property type="molecule type" value="Genomic_DNA"/>
</dbReference>
<evidence type="ECO:0000313" key="2">
    <source>
        <dbReference type="EMBL" id="GEU61549.1"/>
    </source>
</evidence>
<sequence length="424" mass="49839">MAEALKDADWVIAMQDGLDQFARMKVWRLLLKPEGKTIIKTKWIFKNKKDESFLVIRNKARLVAVRYNQQEGIAYDETFAPVARIEAIRLFLAYAAHKDFRVFQMDVKTSFLNAKYEYVVVSGCCAQVLWMRTQLTDYGFFFDKVPIYFPTPMVEQAKLKLDLVRKPVDHTVYRSMIRSLMYLNSSRPDIMFATFRYNQQEGIAYDETFAPVARIEAIRLFLAYAAHKDFTIFQMDVNTSFLNGILKEEVYVAQPPSFVSKQYLDRVYTLYKVLVTVDKQFGYRYLEEIVVRRADKKLYTFKEGGVIVDLAVALRMFTRRIVIKKRVEDVQLGVESYHKKLNITKPQKDFLTISAKEPYTSSFDLQRVVYEDLSKHKRLMRADEPYKILDRTLKSVRDTLNHRLLNFRLGCNKGMSRRKWSATD</sequence>
<dbReference type="AlphaFoldDB" id="A0A6L2LKE5"/>
<accession>A0A6L2LKE5</accession>